<keyword evidence="4 6" id="KW-1133">Transmembrane helix</keyword>
<dbReference type="KEGG" id="mpu:MYPU_6170"/>
<organism evidence="8">
    <name type="scientific">Mycoplasmopsis pulmonis (strain UAB CTIP)</name>
    <name type="common">Mycoplasma pulmonis</name>
    <dbReference type="NCBI Taxonomy" id="272635"/>
    <lineage>
        <taxon>Bacteria</taxon>
        <taxon>Bacillati</taxon>
        <taxon>Mycoplasmatota</taxon>
        <taxon>Mycoplasmoidales</taxon>
        <taxon>Metamycoplasmataceae</taxon>
        <taxon>Mycoplasmopsis</taxon>
    </lineage>
</organism>
<dbReference type="RefSeq" id="WP_010925418.1">
    <property type="nucleotide sequence ID" value="NC_002771.1"/>
</dbReference>
<evidence type="ECO:0000256" key="5">
    <source>
        <dbReference type="ARBA" id="ARBA00023136"/>
    </source>
</evidence>
<proteinExistence type="predicted"/>
<feature type="transmembrane region" description="Helical" evidence="6">
    <location>
        <begin position="97"/>
        <end position="119"/>
    </location>
</feature>
<dbReference type="Pfam" id="PF02653">
    <property type="entry name" value="BPD_transp_2"/>
    <property type="match status" value="1"/>
</dbReference>
<feature type="transmembrane region" description="Helical" evidence="6">
    <location>
        <begin position="7"/>
        <end position="27"/>
    </location>
</feature>
<dbReference type="HOGENOM" id="CLU_040769_1_2_14"/>
<comment type="subcellular location">
    <subcellularLocation>
        <location evidence="1">Cell membrane</location>
        <topology evidence="1">Multi-pass membrane protein</topology>
    </subcellularLocation>
</comment>
<dbReference type="CDD" id="cd06580">
    <property type="entry name" value="TM_PBP1_transp_TpRbsC_like"/>
    <property type="match status" value="1"/>
</dbReference>
<evidence type="ECO:0000256" key="3">
    <source>
        <dbReference type="ARBA" id="ARBA00022692"/>
    </source>
</evidence>
<dbReference type="PANTHER" id="PTHR43370">
    <property type="entry name" value="SUGAR ABC TRANSPORTER INTEGRAL MEMBRANE PROTEIN-RELATED"/>
    <property type="match status" value="1"/>
</dbReference>
<dbReference type="InterPro" id="IPR001851">
    <property type="entry name" value="ABC_transp_permease"/>
</dbReference>
<dbReference type="GO" id="GO:0005886">
    <property type="term" value="C:plasma membrane"/>
    <property type="evidence" value="ECO:0007669"/>
    <property type="project" value="UniProtKB-SubCell"/>
</dbReference>
<evidence type="ECO:0000313" key="7">
    <source>
        <dbReference type="EMBL" id="CAC13790.1"/>
    </source>
</evidence>
<dbReference type="PIR" id="A90589">
    <property type="entry name" value="A90589"/>
</dbReference>
<dbReference type="STRING" id="272635.gene:17577224"/>
<dbReference type="PANTHER" id="PTHR43370:SF1">
    <property type="entry name" value="GUANOSINE ABC TRANSPORTER PERMEASE PROTEIN NUPQ"/>
    <property type="match status" value="1"/>
</dbReference>
<dbReference type="AlphaFoldDB" id="Q98PV2"/>
<keyword evidence="2" id="KW-1003">Cell membrane</keyword>
<evidence type="ECO:0000256" key="4">
    <source>
        <dbReference type="ARBA" id="ARBA00022989"/>
    </source>
</evidence>
<evidence type="ECO:0000256" key="1">
    <source>
        <dbReference type="ARBA" id="ARBA00004651"/>
    </source>
</evidence>
<feature type="transmembrane region" description="Helical" evidence="6">
    <location>
        <begin position="33"/>
        <end position="56"/>
    </location>
</feature>
<dbReference type="EMBL" id="AL445565">
    <property type="protein sequence ID" value="CAC13790.1"/>
    <property type="molecule type" value="Genomic_DNA"/>
</dbReference>
<evidence type="ECO:0000256" key="6">
    <source>
        <dbReference type="SAM" id="Phobius"/>
    </source>
</evidence>
<name>Q98PV2_MYCPU</name>
<protein>
    <submittedName>
        <fullName evidence="7">SUGAR ABC TRANSPORTER PERMEASE PROTEIN</fullName>
    </submittedName>
</protein>
<dbReference type="BioCyc" id="MPUL272635:G1GT6-627-MONOMER"/>
<feature type="transmembrane region" description="Helical" evidence="6">
    <location>
        <begin position="274"/>
        <end position="293"/>
    </location>
</feature>
<dbReference type="eggNOG" id="COG1079">
    <property type="taxonomic scope" value="Bacteria"/>
</dbReference>
<keyword evidence="3 6" id="KW-0812">Transmembrane</keyword>
<keyword evidence="5 6" id="KW-0472">Membrane</keyword>
<reference evidence="7 8" key="1">
    <citation type="journal article" date="2001" name="Nucleic Acids Res.">
        <title>The complete genome sequence of the murine respiratory pathogen Mycoplasma pulmonis.</title>
        <authorList>
            <person name="Chambaud I."/>
            <person name="Heilig R."/>
            <person name="Ferris S."/>
            <person name="Barbe V."/>
            <person name="Samson D."/>
            <person name="Galisson F."/>
            <person name="Moszer I."/>
            <person name="Dybvig K."/>
            <person name="Wroblewski H."/>
            <person name="Viari A."/>
            <person name="Rocha E.P.C."/>
            <person name="Blanchard A."/>
        </authorList>
    </citation>
    <scope>NUCLEOTIDE SEQUENCE [LARGE SCALE GENOMIC DNA]</scope>
    <source>
        <strain evidence="7 8">UAB CTIP</strain>
    </source>
</reference>
<accession>Q98PV2</accession>
<evidence type="ECO:0000256" key="2">
    <source>
        <dbReference type="ARBA" id="ARBA00022475"/>
    </source>
</evidence>
<gene>
    <name evidence="7" type="ordered locus">MYPU_6170</name>
</gene>
<sequence length="312" mass="34304">MEIFIKVIVLIALYGSILAIASISGIFSERVGIVNIAIDGMMIVGATFYALFAHLFTKAGLTSMWNQIPLMFFAALLTMAFAWLHGFVTIKLKANQIISGVAINFLAIGISWIIILFFGEARRLDFRILELAASTNGTNPLNIISFKVFVLITIVAASWFFFKKTKFGLRYKAIGENPQAIDVVGINVYKYKWIGVSISGFLAGVAGSIFVQNEPSSFQVSVRGLGFLALAIMIMGQWKVLPSAFSALFFALLFSLAITINSENQGPLLSVKKYSNVLLFLPYLITLTILLGFSKKIKIPKAVGIPYDKSQR</sequence>
<feature type="transmembrane region" description="Helical" evidence="6">
    <location>
        <begin position="244"/>
        <end position="262"/>
    </location>
</feature>
<evidence type="ECO:0000313" key="8">
    <source>
        <dbReference type="Proteomes" id="UP000000528"/>
    </source>
</evidence>
<dbReference type="GO" id="GO:0022857">
    <property type="term" value="F:transmembrane transporter activity"/>
    <property type="evidence" value="ECO:0007669"/>
    <property type="project" value="InterPro"/>
</dbReference>
<dbReference type="Proteomes" id="UP000000528">
    <property type="component" value="Chromosome"/>
</dbReference>
<feature type="transmembrane region" description="Helical" evidence="6">
    <location>
        <begin position="140"/>
        <end position="162"/>
    </location>
</feature>
<keyword evidence="8" id="KW-1185">Reference proteome</keyword>
<feature type="transmembrane region" description="Helical" evidence="6">
    <location>
        <begin position="68"/>
        <end position="85"/>
    </location>
</feature>